<dbReference type="InterPro" id="IPR052182">
    <property type="entry name" value="Glycogen/Maltodextrin_Phosph"/>
</dbReference>
<dbReference type="GO" id="GO:0005975">
    <property type="term" value="P:carbohydrate metabolic process"/>
    <property type="evidence" value="ECO:0007669"/>
    <property type="project" value="InterPro"/>
</dbReference>
<keyword evidence="7 11" id="KW-0808">Transferase</keyword>
<dbReference type="PANTHER" id="PTHR42655">
    <property type="entry name" value="GLYCOGEN PHOSPHORYLASE"/>
    <property type="match status" value="1"/>
</dbReference>
<dbReference type="InterPro" id="IPR011834">
    <property type="entry name" value="Agluc_phsphrylas"/>
</dbReference>
<dbReference type="AlphaFoldDB" id="A0A644TU87"/>
<dbReference type="GO" id="GO:0008184">
    <property type="term" value="F:glycogen phosphorylase activity"/>
    <property type="evidence" value="ECO:0007669"/>
    <property type="project" value="InterPro"/>
</dbReference>
<evidence type="ECO:0000259" key="10">
    <source>
        <dbReference type="Pfam" id="PF11897"/>
    </source>
</evidence>
<evidence type="ECO:0000256" key="9">
    <source>
        <dbReference type="ARBA" id="ARBA00023277"/>
    </source>
</evidence>
<dbReference type="PANTHER" id="PTHR42655:SF1">
    <property type="entry name" value="GLYCOGEN PHOSPHORYLASE"/>
    <property type="match status" value="1"/>
</dbReference>
<evidence type="ECO:0000256" key="1">
    <source>
        <dbReference type="ARBA" id="ARBA00001275"/>
    </source>
</evidence>
<feature type="domain" description="DUF3417" evidence="10">
    <location>
        <begin position="14"/>
        <end position="116"/>
    </location>
</feature>
<accession>A0A644TU87</accession>
<dbReference type="EC" id="2.4.1.1" evidence="4"/>
<comment type="caution">
    <text evidence="11">The sequence shown here is derived from an EMBL/GenBank/DDBJ whole genome shotgun (WGS) entry which is preliminary data.</text>
</comment>
<evidence type="ECO:0000256" key="3">
    <source>
        <dbReference type="ARBA" id="ARBA00006047"/>
    </source>
</evidence>
<evidence type="ECO:0000256" key="2">
    <source>
        <dbReference type="ARBA" id="ARBA00001933"/>
    </source>
</evidence>
<dbReference type="InterPro" id="IPR024517">
    <property type="entry name" value="Glycogen_phosphorylase_DUF3417"/>
</dbReference>
<evidence type="ECO:0000313" key="11">
    <source>
        <dbReference type="EMBL" id="MPL70465.1"/>
    </source>
</evidence>
<dbReference type="NCBIfam" id="TIGR02094">
    <property type="entry name" value="more_P_ylases"/>
    <property type="match status" value="1"/>
</dbReference>
<dbReference type="EMBL" id="VSSQ01000053">
    <property type="protein sequence ID" value="MPL70465.1"/>
    <property type="molecule type" value="Genomic_DNA"/>
</dbReference>
<evidence type="ECO:0000256" key="7">
    <source>
        <dbReference type="ARBA" id="ARBA00022679"/>
    </source>
</evidence>
<comment type="similarity">
    <text evidence="3">Belongs to the glycogen phosphorylase family.</text>
</comment>
<name>A0A644TU87_9ZZZZ</name>
<protein>
    <recommendedName>
        <fullName evidence="4">glycogen phosphorylase</fullName>
        <ecNumber evidence="4">2.4.1.1</ecNumber>
    </recommendedName>
</protein>
<dbReference type="SUPFAM" id="SSF53756">
    <property type="entry name" value="UDP-Glycosyltransferase/glycogen phosphorylase"/>
    <property type="match status" value="1"/>
</dbReference>
<dbReference type="InterPro" id="IPR035090">
    <property type="entry name" value="Pyridoxal_P_attach_site"/>
</dbReference>
<evidence type="ECO:0000256" key="5">
    <source>
        <dbReference type="ARBA" id="ARBA00022533"/>
    </source>
</evidence>
<keyword evidence="9" id="KW-0119">Carbohydrate metabolism</keyword>
<organism evidence="11">
    <name type="scientific">bioreactor metagenome</name>
    <dbReference type="NCBI Taxonomy" id="1076179"/>
    <lineage>
        <taxon>unclassified sequences</taxon>
        <taxon>metagenomes</taxon>
        <taxon>ecological metagenomes</taxon>
    </lineage>
</organism>
<reference evidence="11" key="1">
    <citation type="submission" date="2019-08" db="EMBL/GenBank/DDBJ databases">
        <authorList>
            <person name="Kucharzyk K."/>
            <person name="Murdoch R.W."/>
            <person name="Higgins S."/>
            <person name="Loffler F."/>
        </authorList>
    </citation>
    <scope>NUCLEOTIDE SEQUENCE</scope>
</reference>
<comment type="cofactor">
    <cofactor evidence="2">
        <name>pyridoxal 5'-phosphate</name>
        <dbReference type="ChEBI" id="CHEBI:597326"/>
    </cofactor>
</comment>
<dbReference type="Gene3D" id="3.40.50.2000">
    <property type="entry name" value="Glycogen Phosphorylase B"/>
    <property type="match status" value="3"/>
</dbReference>
<dbReference type="InterPro" id="IPR000811">
    <property type="entry name" value="Glyco_trans_35"/>
</dbReference>
<dbReference type="Pfam" id="PF11897">
    <property type="entry name" value="DUF3417"/>
    <property type="match status" value="1"/>
</dbReference>
<evidence type="ECO:0000256" key="4">
    <source>
        <dbReference type="ARBA" id="ARBA00012591"/>
    </source>
</evidence>
<comment type="catalytic activity">
    <reaction evidence="1">
        <text>[(1-&gt;4)-alpha-D-glucosyl](n) + phosphate = [(1-&gt;4)-alpha-D-glucosyl](n-1) + alpha-D-glucose 1-phosphate</text>
        <dbReference type="Rhea" id="RHEA:41732"/>
        <dbReference type="Rhea" id="RHEA-COMP:9584"/>
        <dbReference type="Rhea" id="RHEA-COMP:9586"/>
        <dbReference type="ChEBI" id="CHEBI:15444"/>
        <dbReference type="ChEBI" id="CHEBI:43474"/>
        <dbReference type="ChEBI" id="CHEBI:58601"/>
        <dbReference type="EC" id="2.4.1.1"/>
    </reaction>
</comment>
<keyword evidence="5" id="KW-0021">Allosteric enzyme</keyword>
<keyword evidence="8" id="KW-0663">Pyridoxal phosphate</keyword>
<evidence type="ECO:0000256" key="6">
    <source>
        <dbReference type="ARBA" id="ARBA00022676"/>
    </source>
</evidence>
<evidence type="ECO:0000256" key="8">
    <source>
        <dbReference type="ARBA" id="ARBA00022898"/>
    </source>
</evidence>
<dbReference type="GO" id="GO:0030170">
    <property type="term" value="F:pyridoxal phosphate binding"/>
    <property type="evidence" value="ECO:0007669"/>
    <property type="project" value="InterPro"/>
</dbReference>
<dbReference type="PROSITE" id="PS00102">
    <property type="entry name" value="PHOSPHORYLASE"/>
    <property type="match status" value="1"/>
</dbReference>
<gene>
    <name evidence="11" type="primary">glgP_3</name>
    <name evidence="11" type="ORF">SDC9_16221</name>
</gene>
<proteinExistence type="inferred from homology"/>
<sequence>MRILTHTVKPRLEGELTALDAIARNLWLSWNFDAISLFIRIDPDAWAESGQNPVKMLGMISQERFDQLAQDDSFIAALQDVKAGLERYKKGEAWYKGLKGPKTAYFSMEFGIDVSLPTYSGGLGILSGDHMKTSSDLGLPLVGVGLLYRQGYFKQYLNADGFQQESYPENDWYNMPVEQCTDSEGKPIHILVEMAGRKVRAAIWEVKVGRASLYLLDSNIPENAAEDRAITATLYGGDKDMRIKQEILLGIGGIRALEALGIDVAATHMNEGHSAFLALERIRRLMAEQGLSFKEAAQAFIPTNVFTTHTPVPAGNERFGIDLMEKYFRGCLQGFGVDWNEFIALGRENPADHGESFCMTVFALKLSAWANGVSALHGEVSRKMWKGLWPQLPVQEVPIGHVTNGVHPRTWISHDMVNLLDRYLGPRFKNEPGAKDIWDRMDRVSDEELWRTHERRRERLVAFCRQRLTSSMERLGITDPSLLSLGDSLSPSIFTLSFARRFATYKRGNLLLSDPDRLIRLLSNAQMPMQIIYAGKAHPHDIPGKELIRELVHFSRREEVLGRIVFVEDYDMGIARYMTSGSDVWLNTPRRPLEASGTSGMKAGMNGVLNCSVLDGWWAEGYSSDIGWAIGQGEEYKDEELQDRIESEALYDLLEREILPMFYRRGRDNLPREWIGKMRASIKSVGKNFSTHRMLEEYYAAYYQPAMAAGLALRKEHYASSRSLAAYLEKLYAAWPSVSVGDMGDDAPPVVSRDTKIKVWTKVNLGGLSPEEVLVECYRGPITSKGEIENPERTLMSCVGREGDHCLFECLTNGRLTGQIGWSVRVLPSHPALAGRFTPGLVRWA</sequence>
<dbReference type="PIRSF" id="PIRSF000460">
    <property type="entry name" value="Pprylas_GlgP"/>
    <property type="match status" value="1"/>
</dbReference>
<keyword evidence="6 11" id="KW-0328">Glycosyltransferase</keyword>
<dbReference type="Pfam" id="PF00343">
    <property type="entry name" value="Phosphorylase"/>
    <property type="match status" value="1"/>
</dbReference>